<accession>A0A8J2XLG8</accession>
<dbReference type="PANTHER" id="PTHR40043:SF1">
    <property type="entry name" value="UPF0719 INNER MEMBRANE PROTEIN YJFL"/>
    <property type="match status" value="1"/>
</dbReference>
<dbReference type="RefSeq" id="WP_087504839.1">
    <property type="nucleotide sequence ID" value="NZ_BMDX01000003.1"/>
</dbReference>
<keyword evidence="4 7" id="KW-0812">Transmembrane</keyword>
<dbReference type="OrthoDB" id="5573330at2"/>
<evidence type="ECO:0000256" key="6">
    <source>
        <dbReference type="ARBA" id="ARBA00023136"/>
    </source>
</evidence>
<evidence type="ECO:0000256" key="2">
    <source>
        <dbReference type="ARBA" id="ARBA00005779"/>
    </source>
</evidence>
<feature type="transmembrane region" description="Helical" evidence="7">
    <location>
        <begin position="47"/>
        <end position="65"/>
    </location>
</feature>
<feature type="transmembrane region" description="Helical" evidence="7">
    <location>
        <begin position="12"/>
        <end position="31"/>
    </location>
</feature>
<comment type="similarity">
    <text evidence="2">Belongs to the UPF0719 family.</text>
</comment>
<reference evidence="9" key="1">
    <citation type="journal article" date="2019" name="Int. J. Syst. Evol. Microbiol.">
        <title>The Global Catalogue of Microorganisms (GCM) 10K type strain sequencing project: providing services to taxonomists for standard genome sequencing and annotation.</title>
        <authorList>
            <consortium name="The Broad Institute Genomics Platform"/>
            <consortium name="The Broad Institute Genome Sequencing Center for Infectious Disease"/>
            <person name="Wu L."/>
            <person name="Ma J."/>
        </authorList>
    </citation>
    <scope>NUCLEOTIDE SEQUENCE [LARGE SCALE GENOMIC DNA]</scope>
    <source>
        <strain evidence="9">CGMCC 1.10130</strain>
    </source>
</reference>
<dbReference type="EMBL" id="BMDX01000003">
    <property type="protein sequence ID" value="GGA69371.1"/>
    <property type="molecule type" value="Genomic_DNA"/>
</dbReference>
<evidence type="ECO:0000313" key="8">
    <source>
        <dbReference type="EMBL" id="GGA69371.1"/>
    </source>
</evidence>
<keyword evidence="3" id="KW-1003">Cell membrane</keyword>
<comment type="subcellular location">
    <subcellularLocation>
        <location evidence="1">Cell membrane</location>
        <topology evidence="1">Multi-pass membrane protein</topology>
    </subcellularLocation>
</comment>
<dbReference type="GO" id="GO:0005886">
    <property type="term" value="C:plasma membrane"/>
    <property type="evidence" value="ECO:0007669"/>
    <property type="project" value="UniProtKB-SubCell"/>
</dbReference>
<evidence type="ECO:0000256" key="1">
    <source>
        <dbReference type="ARBA" id="ARBA00004651"/>
    </source>
</evidence>
<keyword evidence="6 7" id="KW-0472">Membrane</keyword>
<evidence type="ECO:0000256" key="3">
    <source>
        <dbReference type="ARBA" id="ARBA00022475"/>
    </source>
</evidence>
<organism evidence="8 9">
    <name type="scientific">Neiella marina</name>
    <dbReference type="NCBI Taxonomy" id="508461"/>
    <lineage>
        <taxon>Bacteria</taxon>
        <taxon>Pseudomonadati</taxon>
        <taxon>Pseudomonadota</taxon>
        <taxon>Gammaproteobacteria</taxon>
        <taxon>Alteromonadales</taxon>
        <taxon>Echinimonadaceae</taxon>
        <taxon>Neiella</taxon>
    </lineage>
</organism>
<dbReference type="Proteomes" id="UP000619743">
    <property type="component" value="Unassembled WGS sequence"/>
</dbReference>
<feature type="transmembrane region" description="Helical" evidence="7">
    <location>
        <begin position="77"/>
        <end position="99"/>
    </location>
</feature>
<evidence type="ECO:0000256" key="5">
    <source>
        <dbReference type="ARBA" id="ARBA00022989"/>
    </source>
</evidence>
<evidence type="ECO:0000256" key="7">
    <source>
        <dbReference type="SAM" id="Phobius"/>
    </source>
</evidence>
<dbReference type="InterPro" id="IPR007140">
    <property type="entry name" value="DUF350"/>
</dbReference>
<proteinExistence type="inferred from homology"/>
<keyword evidence="9" id="KW-1185">Reference proteome</keyword>
<dbReference type="PANTHER" id="PTHR40043">
    <property type="entry name" value="UPF0719 INNER MEMBRANE PROTEIN YJFL"/>
    <property type="match status" value="1"/>
</dbReference>
<dbReference type="Pfam" id="PF03994">
    <property type="entry name" value="DUF350"/>
    <property type="match status" value="1"/>
</dbReference>
<sequence length="134" mass="14509">MIIDSLQGLPAFALYFIVGYAFIVLFCVLYGKVTPYCEWTLMRNNNVAAAIAFGLSLVGYTIPVASAAIHSVGIIDYIIWAVVALLAQIVTFLTVRWYMTDLVKRINDDQVAAGLFLGCAALATGVLNAACMSY</sequence>
<feature type="transmembrane region" description="Helical" evidence="7">
    <location>
        <begin position="111"/>
        <end position="131"/>
    </location>
</feature>
<keyword evidence="5 7" id="KW-1133">Transmembrane helix</keyword>
<name>A0A8J2XLG8_9GAMM</name>
<gene>
    <name evidence="8" type="ORF">GCM10011369_08790</name>
</gene>
<dbReference type="AlphaFoldDB" id="A0A8J2XLG8"/>
<evidence type="ECO:0000313" key="9">
    <source>
        <dbReference type="Proteomes" id="UP000619743"/>
    </source>
</evidence>
<protein>
    <submittedName>
        <fullName evidence="8">DUF350 domain-containing protein</fullName>
    </submittedName>
</protein>
<evidence type="ECO:0000256" key="4">
    <source>
        <dbReference type="ARBA" id="ARBA00022692"/>
    </source>
</evidence>
<comment type="caution">
    <text evidence="8">The sequence shown here is derived from an EMBL/GenBank/DDBJ whole genome shotgun (WGS) entry which is preliminary data.</text>
</comment>